<dbReference type="AlphaFoldDB" id="A0A1S3DKT0"/>
<keyword evidence="1" id="KW-0732">Signal</keyword>
<name>A0A1S3DKT0_DIACI</name>
<dbReference type="RefSeq" id="XP_008483886.1">
    <property type="nucleotide sequence ID" value="XM_008485664.2"/>
</dbReference>
<reference evidence="3" key="1">
    <citation type="submission" date="2025-08" db="UniProtKB">
        <authorList>
            <consortium name="RefSeq"/>
        </authorList>
    </citation>
    <scope>IDENTIFICATION</scope>
</reference>
<sequence>MFKLLVLASLVALSVAAPAEVVSKSASSTLEVNKNDPLNPHDDTVVKQTSVQETVKNSDGSTTVVDKTNVASLYNPNAYLYNPFSPFYNPYNLYNPYSYYNVFNPSSPYFNPHALSPVNPRSPLFSPYTPYNPYAPINPYTGSPVPVTRSYY</sequence>
<accession>A0A1S3DKT0</accession>
<feature type="chain" id="PRO_5010189696" evidence="1">
    <location>
        <begin position="17"/>
        <end position="152"/>
    </location>
</feature>
<dbReference type="GeneID" id="103520562"/>
<evidence type="ECO:0000256" key="1">
    <source>
        <dbReference type="SAM" id="SignalP"/>
    </source>
</evidence>
<evidence type="ECO:0000313" key="3">
    <source>
        <dbReference type="RefSeq" id="XP_008483886.1"/>
    </source>
</evidence>
<organism evidence="2 3">
    <name type="scientific">Diaphorina citri</name>
    <name type="common">Asian citrus psyllid</name>
    <dbReference type="NCBI Taxonomy" id="121845"/>
    <lineage>
        <taxon>Eukaryota</taxon>
        <taxon>Metazoa</taxon>
        <taxon>Ecdysozoa</taxon>
        <taxon>Arthropoda</taxon>
        <taxon>Hexapoda</taxon>
        <taxon>Insecta</taxon>
        <taxon>Pterygota</taxon>
        <taxon>Neoptera</taxon>
        <taxon>Paraneoptera</taxon>
        <taxon>Hemiptera</taxon>
        <taxon>Sternorrhyncha</taxon>
        <taxon>Psylloidea</taxon>
        <taxon>Psyllidae</taxon>
        <taxon>Diaphorininae</taxon>
        <taxon>Diaphorina</taxon>
    </lineage>
</organism>
<feature type="signal peptide" evidence="1">
    <location>
        <begin position="1"/>
        <end position="16"/>
    </location>
</feature>
<proteinExistence type="predicted"/>
<gene>
    <name evidence="3" type="primary">LOC103520562</name>
</gene>
<dbReference type="Proteomes" id="UP000079169">
    <property type="component" value="Unplaced"/>
</dbReference>
<protein>
    <submittedName>
        <fullName evidence="3">DNA-directed RNA polymerase II subunit RPB1-like</fullName>
    </submittedName>
</protein>
<dbReference type="KEGG" id="dci:103520562"/>
<evidence type="ECO:0000313" key="2">
    <source>
        <dbReference type="Proteomes" id="UP000079169"/>
    </source>
</evidence>
<keyword evidence="2" id="KW-1185">Reference proteome</keyword>
<dbReference type="PaxDb" id="121845-A0A1S3DKT0"/>